<comment type="similarity">
    <text evidence="2 16">Belongs to the class-I pyridine nucleotide-disulfide oxidoreductase family.</text>
</comment>
<dbReference type="PIRSF" id="PIRSF000350">
    <property type="entry name" value="Mercury_reductase_MerA"/>
    <property type="match status" value="1"/>
</dbReference>
<keyword evidence="8 16" id="KW-0560">Oxidoreductase</keyword>
<comment type="cofactor">
    <cofactor evidence="14 16">
        <name>FAD</name>
        <dbReference type="ChEBI" id="CHEBI:57692"/>
    </cofactor>
    <text evidence="14 16">Binds 1 FAD per subunit.</text>
</comment>
<feature type="binding site" evidence="14">
    <location>
        <position position="307"/>
    </location>
    <ligand>
        <name>FAD</name>
        <dbReference type="ChEBI" id="CHEBI:57692"/>
    </ligand>
</feature>
<dbReference type="GO" id="GO:0005737">
    <property type="term" value="C:cytoplasm"/>
    <property type="evidence" value="ECO:0007669"/>
    <property type="project" value="UniProtKB-SubCell"/>
</dbReference>
<evidence type="ECO:0000256" key="12">
    <source>
        <dbReference type="ARBA" id="ARBA00049187"/>
    </source>
</evidence>
<dbReference type="Pfam" id="PF02852">
    <property type="entry name" value="Pyr_redox_dim"/>
    <property type="match status" value="1"/>
</dbReference>
<dbReference type="InterPro" id="IPR050151">
    <property type="entry name" value="Class-I_Pyr_Nuc-Dis_Oxidored"/>
</dbReference>
<comment type="caution">
    <text evidence="19">The sequence shown here is derived from an EMBL/GenBank/DDBJ whole genome shotgun (WGS) entry which is preliminary data.</text>
</comment>
<dbReference type="Proteomes" id="UP000275076">
    <property type="component" value="Unassembled WGS sequence"/>
</dbReference>
<proteinExistence type="inferred from homology"/>
<dbReference type="Gene3D" id="3.50.50.60">
    <property type="entry name" value="FAD/NAD(P)-binding domain"/>
    <property type="match status" value="2"/>
</dbReference>
<dbReference type="Pfam" id="PF07992">
    <property type="entry name" value="Pyr_redox_2"/>
    <property type="match status" value="1"/>
</dbReference>
<dbReference type="InterPro" id="IPR016156">
    <property type="entry name" value="FAD/NAD-linked_Rdtase_dimer_sf"/>
</dbReference>
<keyword evidence="11 16" id="KW-0676">Redox-active center</keyword>
<dbReference type="EMBL" id="RBVX01000031">
    <property type="protein sequence ID" value="RSL30853.1"/>
    <property type="molecule type" value="Genomic_DNA"/>
</dbReference>
<evidence type="ECO:0000313" key="20">
    <source>
        <dbReference type="Proteomes" id="UP000275076"/>
    </source>
</evidence>
<evidence type="ECO:0000256" key="7">
    <source>
        <dbReference type="ARBA" id="ARBA00022827"/>
    </source>
</evidence>
<evidence type="ECO:0000256" key="5">
    <source>
        <dbReference type="ARBA" id="ARBA00022490"/>
    </source>
</evidence>
<evidence type="ECO:0000256" key="2">
    <source>
        <dbReference type="ARBA" id="ARBA00007532"/>
    </source>
</evidence>
<comment type="catalytic activity">
    <reaction evidence="12 16">
        <text>N(6)-[(R)-dihydrolipoyl]-L-lysyl-[protein] + NAD(+) = N(6)-[(R)-lipoyl]-L-lysyl-[protein] + NADH + H(+)</text>
        <dbReference type="Rhea" id="RHEA:15045"/>
        <dbReference type="Rhea" id="RHEA-COMP:10474"/>
        <dbReference type="Rhea" id="RHEA-COMP:10475"/>
        <dbReference type="ChEBI" id="CHEBI:15378"/>
        <dbReference type="ChEBI" id="CHEBI:57540"/>
        <dbReference type="ChEBI" id="CHEBI:57945"/>
        <dbReference type="ChEBI" id="CHEBI:83099"/>
        <dbReference type="ChEBI" id="CHEBI:83100"/>
        <dbReference type="EC" id="1.8.1.4"/>
    </reaction>
</comment>
<dbReference type="OrthoDB" id="9800167at2"/>
<feature type="active site" description="Proton acceptor" evidence="13">
    <location>
        <position position="440"/>
    </location>
</feature>
<dbReference type="NCBIfam" id="TIGR01350">
    <property type="entry name" value="lipoamide_DH"/>
    <property type="match status" value="1"/>
</dbReference>
<dbReference type="GO" id="GO:0004148">
    <property type="term" value="F:dihydrolipoyl dehydrogenase (NADH) activity"/>
    <property type="evidence" value="ECO:0007669"/>
    <property type="project" value="UniProtKB-EC"/>
</dbReference>
<keyword evidence="10" id="KW-1015">Disulfide bond</keyword>
<comment type="miscellaneous">
    <text evidence="16">The active site is a redox-active disulfide bond.</text>
</comment>
<keyword evidence="5" id="KW-0963">Cytoplasm</keyword>
<accession>A0A428MXH3</accession>
<evidence type="ECO:0000256" key="10">
    <source>
        <dbReference type="ARBA" id="ARBA00023157"/>
    </source>
</evidence>
<evidence type="ECO:0000256" key="14">
    <source>
        <dbReference type="PIRSR" id="PIRSR000350-3"/>
    </source>
</evidence>
<evidence type="ECO:0000256" key="8">
    <source>
        <dbReference type="ARBA" id="ARBA00023002"/>
    </source>
</evidence>
<dbReference type="PRINTS" id="PR00411">
    <property type="entry name" value="PNDRDTASEI"/>
</dbReference>
<evidence type="ECO:0000256" key="1">
    <source>
        <dbReference type="ARBA" id="ARBA00004496"/>
    </source>
</evidence>
<dbReference type="GO" id="GO:0050660">
    <property type="term" value="F:flavin adenine dinucleotide binding"/>
    <property type="evidence" value="ECO:0007669"/>
    <property type="project" value="InterPro"/>
</dbReference>
<dbReference type="InterPro" id="IPR023753">
    <property type="entry name" value="FAD/NAD-binding_dom"/>
</dbReference>
<protein>
    <recommendedName>
        <fullName evidence="4 16">Dihydrolipoyl dehydrogenase</fullName>
        <ecNumber evidence="3 16">1.8.1.4</ecNumber>
    </recommendedName>
</protein>
<feature type="disulfide bond" description="Redox-active" evidence="15">
    <location>
        <begin position="41"/>
        <end position="46"/>
    </location>
</feature>
<feature type="binding site" evidence="14">
    <location>
        <position position="269"/>
    </location>
    <ligand>
        <name>NAD(+)</name>
        <dbReference type="ChEBI" id="CHEBI:57540"/>
    </ligand>
</feature>
<evidence type="ECO:0000256" key="6">
    <source>
        <dbReference type="ARBA" id="ARBA00022630"/>
    </source>
</evidence>
<feature type="domain" description="FAD/NAD(P)-binding" evidence="18">
    <location>
        <begin position="4"/>
        <end position="323"/>
    </location>
</feature>
<evidence type="ECO:0000256" key="4">
    <source>
        <dbReference type="ARBA" id="ARBA00016961"/>
    </source>
</evidence>
<evidence type="ECO:0000259" key="18">
    <source>
        <dbReference type="Pfam" id="PF07992"/>
    </source>
</evidence>
<evidence type="ECO:0000259" key="17">
    <source>
        <dbReference type="Pfam" id="PF02852"/>
    </source>
</evidence>
<feature type="domain" description="Pyridine nucleotide-disulphide oxidoreductase dimerisation" evidence="17">
    <location>
        <begin position="342"/>
        <end position="450"/>
    </location>
</feature>
<dbReference type="InterPro" id="IPR012999">
    <property type="entry name" value="Pyr_OxRdtase_I_AS"/>
</dbReference>
<dbReference type="InterPro" id="IPR001100">
    <property type="entry name" value="Pyr_nuc-diS_OxRdtase"/>
</dbReference>
<evidence type="ECO:0000256" key="13">
    <source>
        <dbReference type="PIRSR" id="PIRSR000350-2"/>
    </source>
</evidence>
<evidence type="ECO:0000256" key="9">
    <source>
        <dbReference type="ARBA" id="ARBA00023027"/>
    </source>
</evidence>
<dbReference type="PANTHER" id="PTHR22912">
    <property type="entry name" value="DISULFIDE OXIDOREDUCTASE"/>
    <property type="match status" value="1"/>
</dbReference>
<keyword evidence="20" id="KW-1185">Reference proteome</keyword>
<dbReference type="FunFam" id="3.30.390.30:FF:000001">
    <property type="entry name" value="Dihydrolipoyl dehydrogenase"/>
    <property type="match status" value="1"/>
</dbReference>
<comment type="subcellular location">
    <subcellularLocation>
        <location evidence="1">Cytoplasm</location>
    </subcellularLocation>
</comment>
<dbReference type="PANTHER" id="PTHR22912:SF217">
    <property type="entry name" value="DIHYDROLIPOYL DEHYDROGENASE"/>
    <property type="match status" value="1"/>
</dbReference>
<feature type="binding site" evidence="14">
    <location>
        <position position="201"/>
    </location>
    <ligand>
        <name>NAD(+)</name>
        <dbReference type="ChEBI" id="CHEBI:57540"/>
    </ligand>
</feature>
<feature type="binding site" evidence="14">
    <location>
        <position position="50"/>
    </location>
    <ligand>
        <name>FAD</name>
        <dbReference type="ChEBI" id="CHEBI:57692"/>
    </ligand>
</feature>
<dbReference type="PROSITE" id="PS00076">
    <property type="entry name" value="PYRIDINE_REDOX_1"/>
    <property type="match status" value="1"/>
</dbReference>
<keyword evidence="7 14" id="KW-0274">FAD</keyword>
<dbReference type="SUPFAM" id="SSF55424">
    <property type="entry name" value="FAD/NAD-linked reductases, dimerisation (C-terminal) domain"/>
    <property type="match status" value="1"/>
</dbReference>
<keyword evidence="9 14" id="KW-0520">NAD</keyword>
<dbReference type="Gene3D" id="3.30.390.30">
    <property type="match status" value="1"/>
</dbReference>
<keyword evidence="14" id="KW-0547">Nucleotide-binding</keyword>
<dbReference type="SUPFAM" id="SSF51905">
    <property type="entry name" value="FAD/NAD(P)-binding domain"/>
    <property type="match status" value="1"/>
</dbReference>
<organism evidence="19 20">
    <name type="scientific">Salibacterium salarium</name>
    <dbReference type="NCBI Taxonomy" id="284579"/>
    <lineage>
        <taxon>Bacteria</taxon>
        <taxon>Bacillati</taxon>
        <taxon>Bacillota</taxon>
        <taxon>Bacilli</taxon>
        <taxon>Bacillales</taxon>
        <taxon>Bacillaceae</taxon>
    </lineage>
</organism>
<evidence type="ECO:0000256" key="11">
    <source>
        <dbReference type="ARBA" id="ARBA00023284"/>
    </source>
</evidence>
<dbReference type="InterPro" id="IPR036188">
    <property type="entry name" value="FAD/NAD-bd_sf"/>
</dbReference>
<evidence type="ECO:0000256" key="16">
    <source>
        <dbReference type="RuleBase" id="RU003692"/>
    </source>
</evidence>
<evidence type="ECO:0000313" key="19">
    <source>
        <dbReference type="EMBL" id="RSL30853.1"/>
    </source>
</evidence>
<dbReference type="AlphaFoldDB" id="A0A428MXH3"/>
<reference evidence="19 20" key="1">
    <citation type="submission" date="2018-10" db="EMBL/GenBank/DDBJ databases">
        <title>Draft genome sequence of Bacillus salarius IM0101, isolated from a hypersaline soil in Inner Mongolia, China.</title>
        <authorList>
            <person name="Yamprayoonswat W."/>
            <person name="Boonvisut S."/>
            <person name="Jumpathong W."/>
            <person name="Sittihan S."/>
            <person name="Ruangsuj P."/>
            <person name="Wanthongcharoen S."/>
            <person name="Thongpramul N."/>
            <person name="Pimmason S."/>
            <person name="Yu B."/>
            <person name="Yasawong M."/>
        </authorList>
    </citation>
    <scope>NUCLEOTIDE SEQUENCE [LARGE SCALE GENOMIC DNA]</scope>
    <source>
        <strain evidence="19 20">IM0101</strain>
    </source>
</reference>
<feature type="binding site" evidence="14">
    <location>
        <position position="113"/>
    </location>
    <ligand>
        <name>FAD</name>
        <dbReference type="ChEBI" id="CHEBI:57692"/>
    </ligand>
</feature>
<sequence>MSSYDIVIIGSGPGGYIAAIRASKAGKKVAVVEERDLGGTCLHRGCIPSKTMLQHAEVLHQVENAAAWGIQTGETTFSFEKMLKRKEKIVSQLQNGISSLLKQGKIDVIQGLGQVTHPEEVVVDTSSGEKRLQTKKVIVATGTNPIIPPVKGLEDIHFDTSDSIFNLQELPSSLLIVGGGIVGVEYASLFSSLHVEVTIVEMNEDIIVEEDPDAAAILRQSLERQGVSIFTNTTLENVEENQGKITASYKNNDGESGQVLTDHVLIAAGRKPNVTALQNSSVAYEAGFIKVDENMQTNIPGIYTIGDLASGGWKLAHAASAEGITAAEHASGIQPTINKNLIPRCIYTSPEIAAVGLTEKEAKQQGYNYKIETVPFQGNGKAMAMGETEGLTKIIIDKKFGEILGVMLIGPHVTEMIGEPTAFMHLEGTVEELAAMVHPHPTLSENLFEAANAWLEKGIHH</sequence>
<gene>
    <name evidence="19" type="primary">lpdA</name>
    <name evidence="19" type="ORF">D7Z54_23970</name>
</gene>
<dbReference type="PRINTS" id="PR00368">
    <property type="entry name" value="FADPNR"/>
</dbReference>
<keyword evidence="6 16" id="KW-0285">Flavoprotein</keyword>
<feature type="binding site" evidence="14">
    <location>
        <begin position="178"/>
        <end position="185"/>
    </location>
    <ligand>
        <name>NAD(+)</name>
        <dbReference type="ChEBI" id="CHEBI:57540"/>
    </ligand>
</feature>
<evidence type="ECO:0000256" key="3">
    <source>
        <dbReference type="ARBA" id="ARBA00012608"/>
    </source>
</evidence>
<name>A0A428MXH3_9BACI</name>
<dbReference type="GO" id="GO:0006103">
    <property type="term" value="P:2-oxoglutarate metabolic process"/>
    <property type="evidence" value="ECO:0007669"/>
    <property type="project" value="TreeGrafter"/>
</dbReference>
<dbReference type="InterPro" id="IPR006258">
    <property type="entry name" value="Lipoamide_DH"/>
</dbReference>
<dbReference type="InterPro" id="IPR004099">
    <property type="entry name" value="Pyr_nucl-diS_OxRdtase_dimer"/>
</dbReference>
<evidence type="ECO:0000256" key="15">
    <source>
        <dbReference type="PIRSR" id="PIRSR000350-4"/>
    </source>
</evidence>
<dbReference type="EC" id="1.8.1.4" evidence="3 16"/>
<dbReference type="RefSeq" id="WP_125559839.1">
    <property type="nucleotide sequence ID" value="NZ_RBVX01000031.1"/>
</dbReference>